<dbReference type="InterPro" id="IPR043131">
    <property type="entry name" value="BCAT-like_N"/>
</dbReference>
<sequence>MSECLYKYFILNDQVKDCSEFDDSFLRKGKALYEVIRIIEGRPLFLERHLDRLESSSKLVGVELWITKDEIKEKIKQLVEENNIAIGNIKFVFNVDNKIFLAYFIKHHYPSKDDYVNGVKTIFYHGERKNPNAKIINMDFRELVEKEIKEKKAYEAILVDRNGFITEGSKSNIFMIKDGKVITSPLEDVLPGITRSVIVEVCRNMGLEVLEEKVHYKDINNTDALFISGTSPEVLPISKVEDMNFNSSRNEFVFKIMDGYNEAKRSL</sequence>
<dbReference type="Gene3D" id="3.30.470.10">
    <property type="match status" value="1"/>
</dbReference>
<dbReference type="PROSITE" id="PS00770">
    <property type="entry name" value="AA_TRANSFER_CLASS_4"/>
    <property type="match status" value="1"/>
</dbReference>
<dbReference type="GO" id="GO:0005829">
    <property type="term" value="C:cytosol"/>
    <property type="evidence" value="ECO:0007669"/>
    <property type="project" value="TreeGrafter"/>
</dbReference>
<dbReference type="OrthoDB" id="9805628at2"/>
<dbReference type="InterPro" id="IPR018300">
    <property type="entry name" value="Aminotrans_IV_CS"/>
</dbReference>
<dbReference type="EC" id="2.6.1.21" evidence="6"/>
<dbReference type="CDD" id="cd00449">
    <property type="entry name" value="PLPDE_IV"/>
    <property type="match status" value="1"/>
</dbReference>
<dbReference type="InterPro" id="IPR001544">
    <property type="entry name" value="Aminotrans_IV"/>
</dbReference>
<dbReference type="RefSeq" id="WP_066618933.1">
    <property type="nucleotide sequence ID" value="NZ_FQXL01000010.1"/>
</dbReference>
<keyword evidence="3 5" id="KW-0663">Pyridoxal phosphate</keyword>
<accession>A0A161X3G7</accession>
<comment type="caution">
    <text evidence="6">The sequence shown here is derived from an EMBL/GenBank/DDBJ whole genome shotgun (WGS) entry which is preliminary data.</text>
</comment>
<keyword evidence="6" id="KW-0808">Transferase</keyword>
<gene>
    <name evidence="6" type="primary">dat</name>
    <name evidence="6" type="ORF">CLMAG_10910</name>
</gene>
<dbReference type="Pfam" id="PF01063">
    <property type="entry name" value="Aminotran_4"/>
    <property type="match status" value="1"/>
</dbReference>
<protein>
    <submittedName>
        <fullName evidence="6">D-alanine aminotransferase</fullName>
        <ecNumber evidence="6">2.6.1.21</ecNumber>
    </submittedName>
</protein>
<keyword evidence="7" id="KW-1185">Reference proteome</keyword>
<reference evidence="6 7" key="1">
    <citation type="submission" date="2016-04" db="EMBL/GenBank/DDBJ databases">
        <title>Genome sequence of Clostridium magnum DSM 2767.</title>
        <authorList>
            <person name="Poehlein A."/>
            <person name="Uhlig R."/>
            <person name="Fischer R."/>
            <person name="Bahl H."/>
            <person name="Daniel R."/>
        </authorList>
    </citation>
    <scope>NUCLEOTIDE SEQUENCE [LARGE SCALE GENOMIC DNA]</scope>
    <source>
        <strain evidence="6 7">DSM 2767</strain>
    </source>
</reference>
<evidence type="ECO:0000313" key="6">
    <source>
        <dbReference type="EMBL" id="KZL94038.1"/>
    </source>
</evidence>
<dbReference type="FunFam" id="3.20.10.10:FF:000002">
    <property type="entry name" value="D-alanine aminotransferase"/>
    <property type="match status" value="1"/>
</dbReference>
<dbReference type="PANTHER" id="PTHR42743:SF11">
    <property type="entry name" value="AMINODEOXYCHORISMATE LYASE"/>
    <property type="match status" value="1"/>
</dbReference>
<dbReference type="AlphaFoldDB" id="A0A161X3G7"/>
<name>A0A161X3G7_9CLOT</name>
<dbReference type="PATRIC" id="fig|1121326.3.peg.1052"/>
<proteinExistence type="inferred from homology"/>
<evidence type="ECO:0000256" key="1">
    <source>
        <dbReference type="ARBA" id="ARBA00001933"/>
    </source>
</evidence>
<dbReference type="EMBL" id="LWAE01000001">
    <property type="protein sequence ID" value="KZL94038.1"/>
    <property type="molecule type" value="Genomic_DNA"/>
</dbReference>
<dbReference type="GO" id="GO:0047810">
    <property type="term" value="F:D-alanine-2-oxoglutarate aminotransferase activity"/>
    <property type="evidence" value="ECO:0007669"/>
    <property type="project" value="UniProtKB-EC"/>
</dbReference>
<dbReference type="Gene3D" id="3.20.10.10">
    <property type="entry name" value="D-amino Acid Aminotransferase, subunit A, domain 2"/>
    <property type="match status" value="1"/>
</dbReference>
<evidence type="ECO:0000256" key="2">
    <source>
        <dbReference type="ARBA" id="ARBA00009320"/>
    </source>
</evidence>
<dbReference type="InterPro" id="IPR050571">
    <property type="entry name" value="Class-IV_PLP-Dep_Aminotrnsfr"/>
</dbReference>
<dbReference type="Proteomes" id="UP000076603">
    <property type="component" value="Unassembled WGS sequence"/>
</dbReference>
<keyword evidence="6" id="KW-0032">Aminotransferase</keyword>
<organism evidence="6 7">
    <name type="scientific">Clostridium magnum DSM 2767</name>
    <dbReference type="NCBI Taxonomy" id="1121326"/>
    <lineage>
        <taxon>Bacteria</taxon>
        <taxon>Bacillati</taxon>
        <taxon>Bacillota</taxon>
        <taxon>Clostridia</taxon>
        <taxon>Eubacteriales</taxon>
        <taxon>Clostridiaceae</taxon>
        <taxon>Clostridium</taxon>
    </lineage>
</organism>
<evidence type="ECO:0000256" key="3">
    <source>
        <dbReference type="ARBA" id="ARBA00022898"/>
    </source>
</evidence>
<comment type="cofactor">
    <cofactor evidence="1 5">
        <name>pyridoxal 5'-phosphate</name>
        <dbReference type="ChEBI" id="CHEBI:597326"/>
    </cofactor>
</comment>
<evidence type="ECO:0000313" key="7">
    <source>
        <dbReference type="Proteomes" id="UP000076603"/>
    </source>
</evidence>
<dbReference type="SUPFAM" id="SSF56752">
    <property type="entry name" value="D-aminoacid aminotransferase-like PLP-dependent enzymes"/>
    <property type="match status" value="1"/>
</dbReference>
<evidence type="ECO:0000256" key="5">
    <source>
        <dbReference type="RuleBase" id="RU004516"/>
    </source>
</evidence>
<dbReference type="InterPro" id="IPR036038">
    <property type="entry name" value="Aminotransferase-like"/>
</dbReference>
<dbReference type="PANTHER" id="PTHR42743">
    <property type="entry name" value="AMINO-ACID AMINOTRANSFERASE"/>
    <property type="match status" value="1"/>
</dbReference>
<dbReference type="GO" id="GO:0046394">
    <property type="term" value="P:carboxylic acid biosynthetic process"/>
    <property type="evidence" value="ECO:0007669"/>
    <property type="project" value="UniProtKB-ARBA"/>
</dbReference>
<evidence type="ECO:0000256" key="4">
    <source>
        <dbReference type="RuleBase" id="RU004106"/>
    </source>
</evidence>
<dbReference type="InterPro" id="IPR043132">
    <property type="entry name" value="BCAT-like_C"/>
</dbReference>
<dbReference type="STRING" id="1121326.CLMAG_10910"/>
<comment type="similarity">
    <text evidence="2 4">Belongs to the class-IV pyridoxal-phosphate-dependent aminotransferase family.</text>
</comment>
<dbReference type="GO" id="GO:0008652">
    <property type="term" value="P:amino acid biosynthetic process"/>
    <property type="evidence" value="ECO:0007669"/>
    <property type="project" value="UniProtKB-ARBA"/>
</dbReference>